<feature type="binding site" evidence="13">
    <location>
        <position position="64"/>
    </location>
    <ligand>
        <name>ATP</name>
        <dbReference type="ChEBI" id="CHEBI:30616"/>
    </ligand>
</feature>
<feature type="binding site" evidence="14">
    <location>
        <position position="70"/>
    </location>
    <ligand>
        <name>Mg(2+)</name>
        <dbReference type="ChEBI" id="CHEBI:18420"/>
        <label>2</label>
        <note>catalytic</note>
    </ligand>
</feature>
<keyword evidence="4 12" id="KW-0507">mRNA processing</keyword>
<proteinExistence type="inferred from homology"/>
<dbReference type="GO" id="GO:0005634">
    <property type="term" value="C:nucleus"/>
    <property type="evidence" value="ECO:0007669"/>
    <property type="project" value="UniProtKB-SubCell"/>
</dbReference>
<feature type="binding site" evidence="13">
    <location>
        <position position="183"/>
    </location>
    <ligand>
        <name>ATP</name>
        <dbReference type="ChEBI" id="CHEBI:30616"/>
    </ligand>
</feature>
<evidence type="ECO:0000256" key="15">
    <source>
        <dbReference type="SAM" id="MobiDB-lite"/>
    </source>
</evidence>
<feature type="binding site" evidence="13">
    <location>
        <begin position="201"/>
        <end position="202"/>
    </location>
    <ligand>
        <name>ATP</name>
        <dbReference type="ChEBI" id="CHEBI:30616"/>
    </ligand>
</feature>
<keyword evidence="9 14" id="KW-0460">Magnesium</keyword>
<accession>A0AAD9K526</accession>
<dbReference type="Pfam" id="PF04928">
    <property type="entry name" value="PAP_central"/>
    <property type="match status" value="1"/>
</dbReference>
<evidence type="ECO:0000256" key="4">
    <source>
        <dbReference type="ARBA" id="ARBA00022664"/>
    </source>
</evidence>
<feature type="domain" description="Poly(A) polymerase central" evidence="17">
    <location>
        <begin position="174"/>
        <end position="299"/>
    </location>
</feature>
<comment type="similarity">
    <text evidence="3 12">Belongs to the poly(A) polymerase family.</text>
</comment>
<dbReference type="AlphaFoldDB" id="A0AAD9K526"/>
<dbReference type="FunFam" id="1.10.1410.10:FF:000001">
    <property type="entry name" value="Putative poly(A) polymerase gamma"/>
    <property type="match status" value="1"/>
</dbReference>
<dbReference type="SUPFAM" id="SSF81631">
    <property type="entry name" value="PAP/OAS1 substrate-binding domain"/>
    <property type="match status" value="1"/>
</dbReference>
<feature type="binding site" evidence="14">
    <location>
        <position position="70"/>
    </location>
    <ligand>
        <name>Mg(2+)</name>
        <dbReference type="ChEBI" id="CHEBI:18420"/>
        <label>1</label>
        <note>catalytic</note>
    </ligand>
</feature>
<dbReference type="GO" id="GO:1990817">
    <property type="term" value="F:poly(A) RNA polymerase activity"/>
    <property type="evidence" value="ECO:0007669"/>
    <property type="project" value="UniProtKB-UniRule"/>
</dbReference>
<evidence type="ECO:0000259" key="16">
    <source>
        <dbReference type="Pfam" id="PF04926"/>
    </source>
</evidence>
<dbReference type="GO" id="GO:0006397">
    <property type="term" value="P:mRNA processing"/>
    <property type="evidence" value="ECO:0007669"/>
    <property type="project" value="UniProtKB-KW"/>
</dbReference>
<dbReference type="Proteomes" id="UP001209878">
    <property type="component" value="Unassembled WGS sequence"/>
</dbReference>
<dbReference type="EMBL" id="JAODUO010001410">
    <property type="protein sequence ID" value="KAK2164510.1"/>
    <property type="molecule type" value="Genomic_DNA"/>
</dbReference>
<dbReference type="Pfam" id="PF20750">
    <property type="entry name" value="PAP_NTPase"/>
    <property type="match status" value="1"/>
</dbReference>
<comment type="subcellular location">
    <subcellularLocation>
        <location evidence="2 12">Nucleus</location>
    </subcellularLocation>
</comment>
<feature type="domain" description="Poly(A) polymerase RNA-binding" evidence="16">
    <location>
        <begin position="357"/>
        <end position="427"/>
    </location>
</feature>
<dbReference type="GO" id="GO:0031123">
    <property type="term" value="P:RNA 3'-end processing"/>
    <property type="evidence" value="ECO:0007669"/>
    <property type="project" value="InterPro"/>
</dbReference>
<keyword evidence="7 12" id="KW-0547">Nucleotide-binding</keyword>
<feature type="binding site" evidence="13">
    <location>
        <position position="192"/>
    </location>
    <ligand>
        <name>ATP</name>
        <dbReference type="ChEBI" id="CHEBI:30616"/>
    </ligand>
</feature>
<dbReference type="EC" id="2.7.7.19" evidence="12"/>
<feature type="region of interest" description="Disordered" evidence="15">
    <location>
        <begin position="430"/>
        <end position="454"/>
    </location>
</feature>
<feature type="binding site" evidence="14">
    <location>
        <position position="122"/>
    </location>
    <ligand>
        <name>Mg(2+)</name>
        <dbReference type="ChEBI" id="CHEBI:18420"/>
        <label>2</label>
        <note>catalytic</note>
    </ligand>
</feature>
<evidence type="ECO:0000256" key="12">
    <source>
        <dbReference type="PIRNR" id="PIRNR018425"/>
    </source>
</evidence>
<dbReference type="Gene3D" id="3.30.460.10">
    <property type="entry name" value="Beta Polymerase, domain 2"/>
    <property type="match status" value="1"/>
</dbReference>
<evidence type="ECO:0000256" key="5">
    <source>
        <dbReference type="ARBA" id="ARBA00022679"/>
    </source>
</evidence>
<keyword evidence="8 12" id="KW-0067">ATP-binding</keyword>
<evidence type="ECO:0000259" key="17">
    <source>
        <dbReference type="Pfam" id="PF04928"/>
    </source>
</evidence>
<evidence type="ECO:0000256" key="10">
    <source>
        <dbReference type="ARBA" id="ARBA00023242"/>
    </source>
</evidence>
<dbReference type="CDD" id="cd05402">
    <property type="entry name" value="NT_PAP_TUTase"/>
    <property type="match status" value="1"/>
</dbReference>
<keyword evidence="5 12" id="KW-0808">Transferase</keyword>
<dbReference type="GO" id="GO:0005524">
    <property type="term" value="F:ATP binding"/>
    <property type="evidence" value="ECO:0007669"/>
    <property type="project" value="UniProtKB-UniRule"/>
</dbReference>
<organism evidence="19 20">
    <name type="scientific">Ridgeia piscesae</name>
    <name type="common">Tubeworm</name>
    <dbReference type="NCBI Taxonomy" id="27915"/>
    <lineage>
        <taxon>Eukaryota</taxon>
        <taxon>Metazoa</taxon>
        <taxon>Spiralia</taxon>
        <taxon>Lophotrochozoa</taxon>
        <taxon>Annelida</taxon>
        <taxon>Polychaeta</taxon>
        <taxon>Sedentaria</taxon>
        <taxon>Canalipalpata</taxon>
        <taxon>Sabellida</taxon>
        <taxon>Siboglinidae</taxon>
        <taxon>Ridgeia</taxon>
    </lineage>
</organism>
<reference evidence="19" key="1">
    <citation type="journal article" date="2023" name="Mol. Biol. Evol.">
        <title>Third-Generation Sequencing Reveals the Adaptive Role of the Epigenome in Three Deep-Sea Polychaetes.</title>
        <authorList>
            <person name="Perez M."/>
            <person name="Aroh O."/>
            <person name="Sun Y."/>
            <person name="Lan Y."/>
            <person name="Juniper S.K."/>
            <person name="Young C.R."/>
            <person name="Angers B."/>
            <person name="Qian P.Y."/>
        </authorList>
    </citation>
    <scope>NUCLEOTIDE SEQUENCE</scope>
    <source>
        <strain evidence="19">R07B-5</strain>
    </source>
</reference>
<keyword evidence="6 14" id="KW-0479">Metal-binding</keyword>
<comment type="function">
    <text evidence="12">Polymerase that creates the 3'-poly(A) tail of mRNA's.</text>
</comment>
<evidence type="ECO:0000256" key="13">
    <source>
        <dbReference type="PIRSR" id="PIRSR018425-1"/>
    </source>
</evidence>
<dbReference type="GO" id="GO:0003723">
    <property type="term" value="F:RNA binding"/>
    <property type="evidence" value="ECO:0007669"/>
    <property type="project" value="UniProtKB-UniRule"/>
</dbReference>
<evidence type="ECO:0000256" key="7">
    <source>
        <dbReference type="ARBA" id="ARBA00022741"/>
    </source>
</evidence>
<dbReference type="InterPro" id="IPR043519">
    <property type="entry name" value="NT_sf"/>
</dbReference>
<evidence type="ECO:0000256" key="6">
    <source>
        <dbReference type="ARBA" id="ARBA00022723"/>
    </source>
</evidence>
<evidence type="ECO:0000256" key="8">
    <source>
        <dbReference type="ARBA" id="ARBA00022840"/>
    </source>
</evidence>
<evidence type="ECO:0000313" key="20">
    <source>
        <dbReference type="Proteomes" id="UP001209878"/>
    </source>
</evidence>
<dbReference type="Gene3D" id="3.30.70.590">
    <property type="entry name" value="Poly(A) polymerase predicted RNA binding domain"/>
    <property type="match status" value="1"/>
</dbReference>
<name>A0AAD9K526_RIDPI</name>
<dbReference type="Pfam" id="PF04926">
    <property type="entry name" value="PAP_RNA-bind"/>
    <property type="match status" value="1"/>
</dbReference>
<evidence type="ECO:0000256" key="14">
    <source>
        <dbReference type="PIRSR" id="PIRSR018425-2"/>
    </source>
</evidence>
<feature type="binding site" evidence="13">
    <location>
        <begin position="68"/>
        <end position="70"/>
    </location>
    <ligand>
        <name>ATP</name>
        <dbReference type="ChEBI" id="CHEBI:30616"/>
    </ligand>
</feature>
<keyword evidence="10 12" id="KW-0539">Nucleus</keyword>
<evidence type="ECO:0000256" key="2">
    <source>
        <dbReference type="ARBA" id="ARBA00004123"/>
    </source>
</evidence>
<gene>
    <name evidence="19" type="ORF">NP493_1392g00025</name>
</gene>
<dbReference type="InterPro" id="IPR011068">
    <property type="entry name" value="NuclTrfase_I-like_C"/>
</dbReference>
<feature type="domain" description="Poly(A) polymerase nucleotidyltransferase" evidence="18">
    <location>
        <begin position="1"/>
        <end position="169"/>
    </location>
</feature>
<evidence type="ECO:0000256" key="9">
    <source>
        <dbReference type="ARBA" id="ARBA00022842"/>
    </source>
</evidence>
<feature type="binding site" evidence="14">
    <location>
        <position position="68"/>
    </location>
    <ligand>
        <name>Mg(2+)</name>
        <dbReference type="ChEBI" id="CHEBI:18420"/>
        <label>2</label>
        <note>catalytic</note>
    </ligand>
</feature>
<feature type="binding site" evidence="13">
    <location>
        <begin position="55"/>
        <end position="57"/>
    </location>
    <ligand>
        <name>ATP</name>
        <dbReference type="ChEBI" id="CHEBI:30616"/>
    </ligand>
</feature>
<evidence type="ECO:0000256" key="11">
    <source>
        <dbReference type="ARBA" id="ARBA00048830"/>
    </source>
</evidence>
<dbReference type="InterPro" id="IPR014492">
    <property type="entry name" value="PolyA_polymerase"/>
</dbReference>
<dbReference type="InterPro" id="IPR007010">
    <property type="entry name" value="PolA_pol_RNA-bd_dom"/>
</dbReference>
<keyword evidence="20" id="KW-1185">Reference proteome</keyword>
<dbReference type="PIRSF" id="PIRSF018425">
    <property type="entry name" value="PolyA_polymerase"/>
    <property type="match status" value="1"/>
</dbReference>
<feature type="compositionally biased region" description="Basic and acidic residues" evidence="15">
    <location>
        <begin position="436"/>
        <end position="448"/>
    </location>
</feature>
<evidence type="ECO:0000256" key="1">
    <source>
        <dbReference type="ARBA" id="ARBA00001936"/>
    </source>
</evidence>
<evidence type="ECO:0000259" key="18">
    <source>
        <dbReference type="Pfam" id="PF20750"/>
    </source>
</evidence>
<dbReference type="GO" id="GO:0046872">
    <property type="term" value="F:metal ion binding"/>
    <property type="evidence" value="ECO:0007669"/>
    <property type="project" value="UniProtKB-KW"/>
</dbReference>
<feature type="binding site" evidence="13">
    <location>
        <position position="122"/>
    </location>
    <ligand>
        <name>ATP</name>
        <dbReference type="ChEBI" id="CHEBI:30616"/>
    </ligand>
</feature>
<comment type="catalytic activity">
    <reaction evidence="11 12">
        <text>RNA(n) + ATP = RNA(n)-3'-adenine ribonucleotide + diphosphate</text>
        <dbReference type="Rhea" id="RHEA:11332"/>
        <dbReference type="Rhea" id="RHEA-COMP:14527"/>
        <dbReference type="Rhea" id="RHEA-COMP:17347"/>
        <dbReference type="ChEBI" id="CHEBI:30616"/>
        <dbReference type="ChEBI" id="CHEBI:33019"/>
        <dbReference type="ChEBI" id="CHEBI:140395"/>
        <dbReference type="ChEBI" id="CHEBI:173115"/>
        <dbReference type="EC" id="2.7.7.19"/>
    </reaction>
</comment>
<comment type="cofactor">
    <cofactor evidence="1">
        <name>Mn(2+)</name>
        <dbReference type="ChEBI" id="CHEBI:29035"/>
    </cofactor>
</comment>
<dbReference type="InterPro" id="IPR007012">
    <property type="entry name" value="PolA_pol_cen_dom"/>
</dbReference>
<protein>
    <recommendedName>
        <fullName evidence="12">Poly(A) polymerase</fullName>
        <ecNumber evidence="12">2.7.7.19</ecNumber>
    </recommendedName>
</protein>
<feature type="binding site" evidence="14">
    <location>
        <position position="68"/>
    </location>
    <ligand>
        <name>Mg(2+)</name>
        <dbReference type="ChEBI" id="CHEBI:18420"/>
        <label>1</label>
        <note>catalytic</note>
    </ligand>
</feature>
<evidence type="ECO:0000313" key="19">
    <source>
        <dbReference type="EMBL" id="KAK2164510.1"/>
    </source>
</evidence>
<dbReference type="FunFam" id="3.30.460.10:FF:000002">
    <property type="entry name" value="Poly(A) polymerase alpha, putative"/>
    <property type="match status" value="1"/>
</dbReference>
<sequence length="591" mass="66307">MKPFGVFESEAELAKRMEVLNKINMLVKEWIRDVSINKNIPEAMVDKVGGRVFTFGSYRLGVHTKGADIDTLCVAPRHVDRSDFFHSFVDLLRQQPEVKELRTVEEAFVPVIKMSFDGIELDMLFARLALQVIPEDEDLRDESLLKNLDIKCIRSLNGGRVTDEILHLVPNRETFRMTLRAIKLWAKKRGIYSNALGFLGGVSWAMLVARVCQLYPNAAPATLLQKDWPQPVLLKPNNLPPDMKGVGHQNFPVWDPRVNPADRFHLMPIITPAYPQQNSTFNVTMSTRDVMLDEFREGEFKHYIVLMAKAECEEHHLEWVGLVESKIRILVGNLERNPFIKLAHVNPESFGPLTESEGFVTKWFIGLVFVKAENVNVDLTFDIQSFTDIVHRQALAISMLKDGMKIEIKHVKRKVLIQYVSESVIQRGKQAKEKRKSTLPDSHMEGELTKSNSDSFLLSEDTKNAITPTTTTTPAALVTTTTATSSGDTTDSPGSLGITVSLSEASMNETHENEALKEQGSDDSLVTSTATNLTVTDDSSCHSVNGDIDDKCVDQHINRLQSGELPDLSSPQPAPAYNMIQKNSIRLKLNR</sequence>
<dbReference type="Gene3D" id="1.10.1410.10">
    <property type="match status" value="1"/>
</dbReference>
<evidence type="ECO:0000256" key="3">
    <source>
        <dbReference type="ARBA" id="ARBA00010912"/>
    </source>
</evidence>
<dbReference type="SUPFAM" id="SSF55003">
    <property type="entry name" value="PAP/Archaeal CCA-adding enzyme, C-terminal domain"/>
    <property type="match status" value="1"/>
</dbReference>
<comment type="cofactor">
    <cofactor evidence="14">
        <name>Mg(2+)</name>
        <dbReference type="ChEBI" id="CHEBI:18420"/>
    </cofactor>
    <text evidence="14">Binds 2 magnesium ions. Also active with manganese.</text>
</comment>
<dbReference type="InterPro" id="IPR048840">
    <property type="entry name" value="PolA_pol_NTPase"/>
</dbReference>
<dbReference type="PANTHER" id="PTHR10682">
    <property type="entry name" value="POLY A POLYMERASE"/>
    <property type="match status" value="1"/>
</dbReference>
<dbReference type="SUPFAM" id="SSF81301">
    <property type="entry name" value="Nucleotidyltransferase"/>
    <property type="match status" value="1"/>
</dbReference>
<comment type="caution">
    <text evidence="19">The sequence shown here is derived from an EMBL/GenBank/DDBJ whole genome shotgun (WGS) entry which is preliminary data.</text>
</comment>
<dbReference type="PANTHER" id="PTHR10682:SF10">
    <property type="entry name" value="POLYNUCLEOTIDE ADENYLYLTRANSFERASE"/>
    <property type="match status" value="1"/>
</dbReference>